<organism evidence="1 2">
    <name type="scientific">Colletotrichum scovillei</name>
    <dbReference type="NCBI Taxonomy" id="1209932"/>
    <lineage>
        <taxon>Eukaryota</taxon>
        <taxon>Fungi</taxon>
        <taxon>Dikarya</taxon>
        <taxon>Ascomycota</taxon>
        <taxon>Pezizomycotina</taxon>
        <taxon>Sordariomycetes</taxon>
        <taxon>Hypocreomycetidae</taxon>
        <taxon>Glomerellales</taxon>
        <taxon>Glomerellaceae</taxon>
        <taxon>Colletotrichum</taxon>
        <taxon>Colletotrichum acutatum species complex</taxon>
    </lineage>
</organism>
<dbReference type="Proteomes" id="UP000699042">
    <property type="component" value="Unassembled WGS sequence"/>
</dbReference>
<reference evidence="1" key="1">
    <citation type="submission" date="2021-05" db="EMBL/GenBank/DDBJ databases">
        <title>Comparative genomics of three Colletotrichum scovillei strains and genetic complementation revealed genes involved fungal growth and virulence on chili pepper.</title>
        <authorList>
            <person name="Hsieh D.-K."/>
            <person name="Chuang S.-C."/>
            <person name="Chen C.-Y."/>
            <person name="Chao Y.-T."/>
            <person name="Lu M.-Y.J."/>
            <person name="Lee M.-H."/>
            <person name="Shih M.-C."/>
        </authorList>
    </citation>
    <scope>NUCLEOTIDE SEQUENCE</scope>
    <source>
        <strain evidence="1">Coll-153</strain>
    </source>
</reference>
<comment type="caution">
    <text evidence="1">The sequence shown here is derived from an EMBL/GenBank/DDBJ whole genome shotgun (WGS) entry which is preliminary data.</text>
</comment>
<name>A0A9P7UBM2_9PEZI</name>
<dbReference type="AlphaFoldDB" id="A0A9P7UBM2"/>
<evidence type="ECO:0000313" key="1">
    <source>
        <dbReference type="EMBL" id="KAG7048728.1"/>
    </source>
</evidence>
<gene>
    <name evidence="1" type="ORF">JMJ77_014361</name>
</gene>
<accession>A0A9P7UBM2</accession>
<sequence>MNLGSNYACFEANGIRAASNDKLTMVTGRRLLRTPYPTQLSSLNCSVFSVHLFTGLGRRGGPLFACKGHGRATQLCQHNTNDTDGMMLTSCTVVYVKTANVNMSVQTNFSLYKPSKLEAVFDDHSCDPRREPEGDPG</sequence>
<evidence type="ECO:0000313" key="2">
    <source>
        <dbReference type="Proteomes" id="UP000699042"/>
    </source>
</evidence>
<keyword evidence="2" id="KW-1185">Reference proteome</keyword>
<protein>
    <submittedName>
        <fullName evidence="1">Uncharacterized protein</fullName>
    </submittedName>
</protein>
<dbReference type="EMBL" id="JAESDN010000006">
    <property type="protein sequence ID" value="KAG7048728.1"/>
    <property type="molecule type" value="Genomic_DNA"/>
</dbReference>
<proteinExistence type="predicted"/>